<dbReference type="InterPro" id="IPR015424">
    <property type="entry name" value="PyrdxlP-dep_Trfase"/>
</dbReference>
<reference evidence="6 7" key="1">
    <citation type="journal article" date="2019" name="Nat. Microbiol.">
        <title>Mediterranean grassland soil C-N compound turnover is dependent on rainfall and depth, and is mediated by genomically divergent microorganisms.</title>
        <authorList>
            <person name="Diamond S."/>
            <person name="Andeer P.F."/>
            <person name="Li Z."/>
            <person name="Crits-Christoph A."/>
            <person name="Burstein D."/>
            <person name="Anantharaman K."/>
            <person name="Lane K.R."/>
            <person name="Thomas B.C."/>
            <person name="Pan C."/>
            <person name="Northen T.R."/>
            <person name="Banfield J.F."/>
        </authorList>
    </citation>
    <scope>NUCLEOTIDE SEQUENCE [LARGE SCALE GENOMIC DNA]</scope>
    <source>
        <strain evidence="6">WS_5</strain>
    </source>
</reference>
<protein>
    <submittedName>
        <fullName evidence="6">DegT/DnrJ/EryC1/StrS family aminotransferase</fullName>
    </submittedName>
</protein>
<dbReference type="PIRSF" id="PIRSF000390">
    <property type="entry name" value="PLP_StrS"/>
    <property type="match status" value="1"/>
</dbReference>
<dbReference type="GO" id="GO:0000271">
    <property type="term" value="P:polysaccharide biosynthetic process"/>
    <property type="evidence" value="ECO:0007669"/>
    <property type="project" value="TreeGrafter"/>
</dbReference>
<dbReference type="Gene3D" id="3.40.640.10">
    <property type="entry name" value="Type I PLP-dependent aspartate aminotransferase-like (Major domain)"/>
    <property type="match status" value="1"/>
</dbReference>
<dbReference type="InterPro" id="IPR015422">
    <property type="entry name" value="PyrdxlP-dep_Trfase_small"/>
</dbReference>
<dbReference type="CDD" id="cd00616">
    <property type="entry name" value="AHBA_syn"/>
    <property type="match status" value="1"/>
</dbReference>
<accession>A0A538SZS8</accession>
<dbReference type="AlphaFoldDB" id="A0A538SZS8"/>
<feature type="modified residue" description="N6-(pyridoxal phosphate)lysine" evidence="4">
    <location>
        <position position="192"/>
    </location>
</feature>
<evidence type="ECO:0000256" key="5">
    <source>
        <dbReference type="RuleBase" id="RU004508"/>
    </source>
</evidence>
<dbReference type="GO" id="GO:0008483">
    <property type="term" value="F:transaminase activity"/>
    <property type="evidence" value="ECO:0007669"/>
    <property type="project" value="UniProtKB-KW"/>
</dbReference>
<organism evidence="6 7">
    <name type="scientific">Eiseniibacteriota bacterium</name>
    <dbReference type="NCBI Taxonomy" id="2212470"/>
    <lineage>
        <taxon>Bacteria</taxon>
        <taxon>Candidatus Eiseniibacteriota</taxon>
    </lineage>
</organism>
<keyword evidence="1 4" id="KW-0663">Pyridoxal phosphate</keyword>
<evidence type="ECO:0000256" key="3">
    <source>
        <dbReference type="PIRSR" id="PIRSR000390-1"/>
    </source>
</evidence>
<evidence type="ECO:0000313" key="7">
    <source>
        <dbReference type="Proteomes" id="UP000320913"/>
    </source>
</evidence>
<evidence type="ECO:0000256" key="2">
    <source>
        <dbReference type="ARBA" id="ARBA00037999"/>
    </source>
</evidence>
<dbReference type="PANTHER" id="PTHR30244">
    <property type="entry name" value="TRANSAMINASE"/>
    <property type="match status" value="1"/>
</dbReference>
<dbReference type="Pfam" id="PF01041">
    <property type="entry name" value="DegT_DnrJ_EryC1"/>
    <property type="match status" value="1"/>
</dbReference>
<keyword evidence="6" id="KW-0032">Aminotransferase</keyword>
<dbReference type="InterPro" id="IPR015421">
    <property type="entry name" value="PyrdxlP-dep_Trfase_major"/>
</dbReference>
<proteinExistence type="inferred from homology"/>
<evidence type="ECO:0000256" key="4">
    <source>
        <dbReference type="PIRSR" id="PIRSR000390-2"/>
    </source>
</evidence>
<dbReference type="EMBL" id="VBOV01000186">
    <property type="protein sequence ID" value="TMQ56873.1"/>
    <property type="molecule type" value="Genomic_DNA"/>
</dbReference>
<dbReference type="InterPro" id="IPR000653">
    <property type="entry name" value="DegT/StrS_aminotransferase"/>
</dbReference>
<dbReference type="Gene3D" id="3.90.1150.10">
    <property type="entry name" value="Aspartate Aminotransferase, domain 1"/>
    <property type="match status" value="1"/>
</dbReference>
<name>A0A538SZS8_UNCEI</name>
<evidence type="ECO:0000256" key="1">
    <source>
        <dbReference type="ARBA" id="ARBA00022898"/>
    </source>
</evidence>
<comment type="similarity">
    <text evidence="2 5">Belongs to the DegT/DnrJ/EryC1 family.</text>
</comment>
<dbReference type="Proteomes" id="UP000320913">
    <property type="component" value="Unassembled WGS sequence"/>
</dbReference>
<evidence type="ECO:0000313" key="6">
    <source>
        <dbReference type="EMBL" id="TMQ56873.1"/>
    </source>
</evidence>
<keyword evidence="6" id="KW-0808">Transferase</keyword>
<comment type="caution">
    <text evidence="6">The sequence shown here is derived from an EMBL/GenBank/DDBJ whole genome shotgun (WGS) entry which is preliminary data.</text>
</comment>
<dbReference type="GO" id="GO:0030170">
    <property type="term" value="F:pyridoxal phosphate binding"/>
    <property type="evidence" value="ECO:0007669"/>
    <property type="project" value="TreeGrafter"/>
</dbReference>
<gene>
    <name evidence="6" type="ORF">E6K75_07680</name>
</gene>
<dbReference type="PANTHER" id="PTHR30244:SF36">
    <property type="entry name" value="3-OXO-GLUCOSE-6-PHOSPHATE:GLUTAMATE AMINOTRANSFERASE"/>
    <property type="match status" value="1"/>
</dbReference>
<dbReference type="SUPFAM" id="SSF53383">
    <property type="entry name" value="PLP-dependent transferases"/>
    <property type="match status" value="1"/>
</dbReference>
<sequence>MKTSLEPPVPLLDLGAVHGPLLEELVRDFERVLRSGQFILGPEHDGFERELAQACGVTHAIGVSSGTAALSIALLALGVEAGDEVIVPAFTYFASASAVTSLGARPIFVDVEPERFGLDPDAAESAITPRTRAIMAVHLYGLSSSLGPLLNVAARNSIPLLEDAAQAIGASDGGRPVGTQSAAAALSFFPTKNLGGLGDAGAILTQDDELASRTKLLRVHGDAGNYTHVALGTNARLDALQAAFLRTKLRRLAAWTEERRTLAARYRQALAGTPVALPPDPQGATHTYHQFTIRAPKRDALADCLRERGIATRVYYPRTVPAQPCFADLGHAPGSFPVSERLAREVLSLPIYPGLRPEQVERVAREIRGFYERTPAGTNADGGNP</sequence>
<feature type="active site" description="Proton acceptor" evidence="3">
    <location>
        <position position="192"/>
    </location>
</feature>